<dbReference type="SMART" id="SM00257">
    <property type="entry name" value="LysM"/>
    <property type="match status" value="1"/>
</dbReference>
<evidence type="ECO:0000259" key="1">
    <source>
        <dbReference type="PROSITE" id="PS51782"/>
    </source>
</evidence>
<dbReference type="InterPro" id="IPR036779">
    <property type="entry name" value="LysM_dom_sf"/>
</dbReference>
<keyword evidence="3" id="KW-1185">Reference proteome</keyword>
<feature type="domain" description="LysM" evidence="1">
    <location>
        <begin position="44"/>
        <end position="90"/>
    </location>
</feature>
<dbReference type="InterPro" id="IPR018392">
    <property type="entry name" value="LysM"/>
</dbReference>
<accession>A0A512B5J6</accession>
<dbReference type="OrthoDB" id="977752at2"/>
<evidence type="ECO:0000313" key="2">
    <source>
        <dbReference type="EMBL" id="GEO07230.1"/>
    </source>
</evidence>
<comment type="caution">
    <text evidence="2">The sequence shown here is derived from an EMBL/GenBank/DDBJ whole genome shotgun (WGS) entry which is preliminary data.</text>
</comment>
<evidence type="ECO:0000313" key="3">
    <source>
        <dbReference type="Proteomes" id="UP000321532"/>
    </source>
</evidence>
<dbReference type="EMBL" id="BJYS01000054">
    <property type="protein sequence ID" value="GEO07230.1"/>
    <property type="molecule type" value="Genomic_DNA"/>
</dbReference>
<dbReference type="Proteomes" id="UP000321532">
    <property type="component" value="Unassembled WGS sequence"/>
</dbReference>
<name>A0A512B5J6_9BACT</name>
<reference evidence="2 3" key="1">
    <citation type="submission" date="2019-07" db="EMBL/GenBank/DDBJ databases">
        <title>Whole genome shotgun sequence of Adhaeribacter aerolatus NBRC 106133.</title>
        <authorList>
            <person name="Hosoyama A."/>
            <person name="Uohara A."/>
            <person name="Ohji S."/>
            <person name="Ichikawa N."/>
        </authorList>
    </citation>
    <scope>NUCLEOTIDE SEQUENCE [LARGE SCALE GENOMIC DNA]</scope>
    <source>
        <strain evidence="2 3">NBRC 106133</strain>
    </source>
</reference>
<dbReference type="Gene3D" id="3.10.350.10">
    <property type="entry name" value="LysM domain"/>
    <property type="match status" value="1"/>
</dbReference>
<gene>
    <name evidence="2" type="ORF">AAE02nite_48940</name>
</gene>
<organism evidence="2 3">
    <name type="scientific">Adhaeribacter aerolatus</name>
    <dbReference type="NCBI Taxonomy" id="670289"/>
    <lineage>
        <taxon>Bacteria</taxon>
        <taxon>Pseudomonadati</taxon>
        <taxon>Bacteroidota</taxon>
        <taxon>Cytophagia</taxon>
        <taxon>Cytophagales</taxon>
        <taxon>Hymenobacteraceae</taxon>
        <taxon>Adhaeribacter</taxon>
    </lineage>
</organism>
<dbReference type="AlphaFoldDB" id="A0A512B5J6"/>
<dbReference type="SUPFAM" id="SSF54106">
    <property type="entry name" value="LysM domain"/>
    <property type="match status" value="1"/>
</dbReference>
<protein>
    <recommendedName>
        <fullName evidence="1">LysM domain-containing protein</fullName>
    </recommendedName>
</protein>
<proteinExistence type="predicted"/>
<dbReference type="Pfam" id="PF01476">
    <property type="entry name" value="LysM"/>
    <property type="match status" value="1"/>
</dbReference>
<sequence>MRCKESLIKVFGLLTLFLTGVIFAPAAFSQTLPDAASVGNAATEFHQVQQGDTYYRLSRLYKVPVDSLQRWNGPDLKMGTTIRVKPEEVSAAATEEIPAPPPPVPVHKSTAAQTSVTTKSNPVAAPATISSGNRVVVVPFDPALYFSDADNDIAWQSKIQKQKVRYVFQARLNALLQAPGYQSINLVNNPVADSVGELNSIQKYLSYSYQDIKTSGLQPIAPPKEKGLKAWVKNTKEKVGLGATTKALGVAHDETKYYGVTISDPNFFTTYNSRTGASYYLFINQFEIFTDYTNCIDRTTKNFVRNFRVHYTIYNAQGELVAGNKILIPYESNVNDINKIARENLGKMASRIMADLPRPDATYTSEVRN</sequence>
<dbReference type="RefSeq" id="WP_146904962.1">
    <property type="nucleotide sequence ID" value="NZ_BJYS01000054.1"/>
</dbReference>
<dbReference type="PROSITE" id="PS51782">
    <property type="entry name" value="LYSM"/>
    <property type="match status" value="1"/>
</dbReference>
<dbReference type="CDD" id="cd00118">
    <property type="entry name" value="LysM"/>
    <property type="match status" value="1"/>
</dbReference>